<feature type="binding site" evidence="1">
    <location>
        <position position="233"/>
    </location>
    <ligand>
        <name>ATP</name>
        <dbReference type="ChEBI" id="CHEBI:30616"/>
    </ligand>
</feature>
<dbReference type="InterPro" id="IPR026287">
    <property type="entry name" value="SoFic-like"/>
</dbReference>
<reference evidence="5 6" key="1">
    <citation type="submission" date="2017-07" db="EMBL/GenBank/DDBJ databases">
        <title>Mechanisms for carbon and nitrogen cycling indicate functional differentiation within the Candidate Phyla Radiation.</title>
        <authorList>
            <person name="Danczak R.E."/>
            <person name="Johnston M.D."/>
            <person name="Kenah C."/>
            <person name="Slattery M."/>
            <person name="Wrighton K.C."/>
            <person name="Wilkins M.J."/>
        </authorList>
    </citation>
    <scope>NUCLEOTIDE SEQUENCE [LARGE SCALE GENOMIC DNA]</scope>
    <source>
        <strain evidence="5">Licking1014_7</strain>
    </source>
</reference>
<organism evidence="5 6">
    <name type="scientific">Candidatus Berkelbacteria bacterium Licking1014_7</name>
    <dbReference type="NCBI Taxonomy" id="2017147"/>
    <lineage>
        <taxon>Bacteria</taxon>
        <taxon>Candidatus Berkelbacteria</taxon>
    </lineage>
</organism>
<feature type="binding site" evidence="3">
    <location>
        <begin position="195"/>
        <end position="202"/>
    </location>
    <ligand>
        <name>ATP</name>
        <dbReference type="ChEBI" id="CHEBI:30616"/>
    </ligand>
</feature>
<evidence type="ECO:0000256" key="2">
    <source>
        <dbReference type="PIRSR" id="PIRSR640198-1"/>
    </source>
</evidence>
<feature type="domain" description="Fido" evidence="4">
    <location>
        <begin position="106"/>
        <end position="255"/>
    </location>
</feature>
<feature type="binding site" evidence="1">
    <location>
        <begin position="196"/>
        <end position="202"/>
    </location>
    <ligand>
        <name>ATP</name>
        <dbReference type="ChEBI" id="CHEBI:30616"/>
    </ligand>
</feature>
<dbReference type="InterPro" id="IPR040198">
    <property type="entry name" value="Fido_containing"/>
</dbReference>
<dbReference type="EMBL" id="VMGK01000016">
    <property type="protein sequence ID" value="TSC92690.1"/>
    <property type="molecule type" value="Genomic_DNA"/>
</dbReference>
<accession>A0A554LIK5</accession>
<dbReference type="PANTHER" id="PTHR13504:SF38">
    <property type="entry name" value="FIDO DOMAIN-CONTAINING PROTEIN"/>
    <property type="match status" value="1"/>
</dbReference>
<dbReference type="InterPro" id="IPR025758">
    <property type="entry name" value="Fic/DOC_N"/>
</dbReference>
<comment type="caution">
    <text evidence="5">The sequence shown here is derived from an EMBL/GenBank/DDBJ whole genome shotgun (WGS) entry which is preliminary data.</text>
</comment>
<dbReference type="SUPFAM" id="SSF140931">
    <property type="entry name" value="Fic-like"/>
    <property type="match status" value="1"/>
</dbReference>
<gene>
    <name evidence="5" type="ORF">CEN89_527</name>
</gene>
<keyword evidence="1" id="KW-0547">Nucleotide-binding</keyword>
<evidence type="ECO:0000256" key="3">
    <source>
        <dbReference type="PIRSR" id="PIRSR640198-2"/>
    </source>
</evidence>
<dbReference type="Pfam" id="PF13784">
    <property type="entry name" value="Fic_N"/>
    <property type="match status" value="1"/>
</dbReference>
<sequence length="353" mass="41167">MKPYHPPKLPVKIDLGSLAKEIEGASFELGKLDGLHRNLPNPSLLIAPLITKEATISSKIEGTKSTVSDVFLYESGEKTKYPDIVEVTNYRKAMIWSMQVLMERKFNLSFMKELHSILLEDTRGHRKKGEFRKEQVFIGKEGATIEQATYIPPENILVPEYMENLEKYILGNDENHLVKAALIHYQFEAIHPFLDGNGRIGRLIIPLFLHQKGLLYQPILYLSGYYEKYRGKYIDALHHVDETRKYEEWVKFFLISVKEQAKETQILIQRITDLVREIQERTETVKSPYIAKVINFIFKKPIFTAKDLNNNIKANRVTSLRLIRKLIELGILMPFRPPKKRRLFVFKDLLRLL</sequence>
<evidence type="ECO:0000259" key="4">
    <source>
        <dbReference type="PROSITE" id="PS51459"/>
    </source>
</evidence>
<feature type="binding site" evidence="1">
    <location>
        <position position="191"/>
    </location>
    <ligand>
        <name>ATP</name>
        <dbReference type="ChEBI" id="CHEBI:30616"/>
    </ligand>
</feature>
<dbReference type="GO" id="GO:0005524">
    <property type="term" value="F:ATP binding"/>
    <property type="evidence" value="ECO:0007669"/>
    <property type="project" value="UniProtKB-KW"/>
</dbReference>
<evidence type="ECO:0000256" key="1">
    <source>
        <dbReference type="PIRSR" id="PIRSR038925-1"/>
    </source>
</evidence>
<dbReference type="Gene3D" id="1.10.3290.10">
    <property type="entry name" value="Fido-like domain"/>
    <property type="match status" value="1"/>
</dbReference>
<keyword evidence="1" id="KW-0067">ATP-binding</keyword>
<dbReference type="Pfam" id="PF02661">
    <property type="entry name" value="Fic"/>
    <property type="match status" value="1"/>
</dbReference>
<evidence type="ECO:0000313" key="6">
    <source>
        <dbReference type="Proteomes" id="UP000315689"/>
    </source>
</evidence>
<dbReference type="InterPro" id="IPR003812">
    <property type="entry name" value="Fido"/>
</dbReference>
<name>A0A554LIK5_9BACT</name>
<dbReference type="InterPro" id="IPR036597">
    <property type="entry name" value="Fido-like_dom_sf"/>
</dbReference>
<dbReference type="PANTHER" id="PTHR13504">
    <property type="entry name" value="FIDO DOMAIN-CONTAINING PROTEIN DDB_G0283145"/>
    <property type="match status" value="1"/>
</dbReference>
<dbReference type="Proteomes" id="UP000315689">
    <property type="component" value="Unassembled WGS sequence"/>
</dbReference>
<dbReference type="PROSITE" id="PS51459">
    <property type="entry name" value="FIDO"/>
    <property type="match status" value="1"/>
</dbReference>
<feature type="active site" evidence="2">
    <location>
        <position position="191"/>
    </location>
</feature>
<proteinExistence type="predicted"/>
<evidence type="ECO:0000313" key="5">
    <source>
        <dbReference type="EMBL" id="TSC92690.1"/>
    </source>
</evidence>
<feature type="binding site" evidence="1">
    <location>
        <position position="61"/>
    </location>
    <ligand>
        <name>ATP</name>
        <dbReference type="ChEBI" id="CHEBI:30616"/>
    </ligand>
</feature>
<dbReference type="AlphaFoldDB" id="A0A554LIK5"/>
<protein>
    <submittedName>
        <fullName evidence="5">Fic family protein</fullName>
    </submittedName>
</protein>
<dbReference type="PIRSF" id="PIRSF038925">
    <property type="entry name" value="AMP-prot_trans"/>
    <property type="match status" value="1"/>
</dbReference>